<comment type="caution">
    <text evidence="1">The sequence shown here is derived from an EMBL/GenBank/DDBJ whole genome shotgun (WGS) entry which is preliminary data.</text>
</comment>
<gene>
    <name evidence="1" type="ORF">GCM10011487_10920</name>
</gene>
<organism evidence="1 2">
    <name type="scientific">Steroidobacter agaridevorans</name>
    <dbReference type="NCBI Taxonomy" id="2695856"/>
    <lineage>
        <taxon>Bacteria</taxon>
        <taxon>Pseudomonadati</taxon>
        <taxon>Pseudomonadota</taxon>
        <taxon>Gammaproteobacteria</taxon>
        <taxon>Steroidobacterales</taxon>
        <taxon>Steroidobacteraceae</taxon>
        <taxon>Steroidobacter</taxon>
    </lineage>
</organism>
<sequence length="169" mass="19402">MFEFFKKKAKSPPVPDWKPSIRQPVDRIVERMLYYTDGKRDLAVFENGTCVILPPELNDIEAEVFAKDVLSKIFNYHPDMNPMPMKDGNILVQYNHPAVNVVLSDIATEHWSEIDANHQRALATSEVLITPLGSNVFDEFGKKALFGRCFMFLDAQRPIVTKIVRRNHV</sequence>
<reference evidence="2" key="1">
    <citation type="submission" date="2020-01" db="EMBL/GenBank/DDBJ databases">
        <title>'Steroidobacter agaridevorans' sp. nov., agar-degrading bacteria isolated from rhizosphere soils.</title>
        <authorList>
            <person name="Ikenaga M."/>
            <person name="Kataoka M."/>
            <person name="Murouchi A."/>
            <person name="Katsuragi S."/>
            <person name="Sakai M."/>
        </authorList>
    </citation>
    <scope>NUCLEOTIDE SEQUENCE [LARGE SCALE GENOMIC DNA]</scope>
    <source>
        <strain evidence="2">YU21-B</strain>
    </source>
</reference>
<dbReference type="AlphaFoldDB" id="A0A829Y943"/>
<evidence type="ECO:0000313" key="1">
    <source>
        <dbReference type="EMBL" id="GFE79092.1"/>
    </source>
</evidence>
<accession>A0A829Y943</accession>
<name>A0A829Y943_9GAMM</name>
<dbReference type="RefSeq" id="WP_161810905.1">
    <property type="nucleotide sequence ID" value="NZ_BLJN01000001.1"/>
</dbReference>
<dbReference type="Proteomes" id="UP000445000">
    <property type="component" value="Unassembled WGS sequence"/>
</dbReference>
<keyword evidence="2" id="KW-1185">Reference proteome</keyword>
<protein>
    <submittedName>
        <fullName evidence="1">Uncharacterized protein</fullName>
    </submittedName>
</protein>
<evidence type="ECO:0000313" key="2">
    <source>
        <dbReference type="Proteomes" id="UP000445000"/>
    </source>
</evidence>
<proteinExistence type="predicted"/>
<dbReference type="EMBL" id="BLJN01000001">
    <property type="protein sequence ID" value="GFE79092.1"/>
    <property type="molecule type" value="Genomic_DNA"/>
</dbReference>